<keyword evidence="2" id="KW-1185">Reference proteome</keyword>
<proteinExistence type="predicted"/>
<reference evidence="1" key="1">
    <citation type="submission" date="2022-03" db="EMBL/GenBank/DDBJ databases">
        <authorList>
            <person name="Martin C."/>
        </authorList>
    </citation>
    <scope>NUCLEOTIDE SEQUENCE</scope>
</reference>
<dbReference type="Proteomes" id="UP000749559">
    <property type="component" value="Unassembled WGS sequence"/>
</dbReference>
<evidence type="ECO:0000313" key="1">
    <source>
        <dbReference type="EMBL" id="CAH1797826.1"/>
    </source>
</evidence>
<organism evidence="1 2">
    <name type="scientific">Owenia fusiformis</name>
    <name type="common">Polychaete worm</name>
    <dbReference type="NCBI Taxonomy" id="6347"/>
    <lineage>
        <taxon>Eukaryota</taxon>
        <taxon>Metazoa</taxon>
        <taxon>Spiralia</taxon>
        <taxon>Lophotrochozoa</taxon>
        <taxon>Annelida</taxon>
        <taxon>Polychaeta</taxon>
        <taxon>Sedentaria</taxon>
        <taxon>Canalipalpata</taxon>
        <taxon>Sabellida</taxon>
        <taxon>Oweniida</taxon>
        <taxon>Oweniidae</taxon>
        <taxon>Owenia</taxon>
    </lineage>
</organism>
<dbReference type="AlphaFoldDB" id="A0A8S4PVI6"/>
<dbReference type="EMBL" id="CAIIXF020000010">
    <property type="protein sequence ID" value="CAH1797826.1"/>
    <property type="molecule type" value="Genomic_DNA"/>
</dbReference>
<protein>
    <submittedName>
        <fullName evidence="1">Uncharacterized protein</fullName>
    </submittedName>
</protein>
<comment type="caution">
    <text evidence="1">The sequence shown here is derived from an EMBL/GenBank/DDBJ whole genome shotgun (WGS) entry which is preliminary data.</text>
</comment>
<sequence>MTTLVALCFTNPRRFKRDLTHSLFKSHGSQNSGNKCLFLTAKCPGQLQRQYTCSQSHHFRGYSQCTGTHQQIALQIGGNKGLYHISYHPVHLILMAVHSEQEKDANVSSHEQSLHSFRIF</sequence>
<gene>
    <name evidence="1" type="ORF">OFUS_LOCUS22043</name>
</gene>
<accession>A0A8S4PVI6</accession>
<evidence type="ECO:0000313" key="2">
    <source>
        <dbReference type="Proteomes" id="UP000749559"/>
    </source>
</evidence>
<name>A0A8S4PVI6_OWEFU</name>
<feature type="non-terminal residue" evidence="1">
    <location>
        <position position="120"/>
    </location>
</feature>